<accession>A0A921QH44</accession>
<name>A0A921QH44_SORBI</name>
<evidence type="ECO:0000313" key="3">
    <source>
        <dbReference type="Proteomes" id="UP000807115"/>
    </source>
</evidence>
<sequence>MDGITSSGGFSGGGLPPRPTMSTTRRRAQFVAPHSRPATSSVDANLHRRQELASPGSNRSGNRMPSPGGGRNGGRMPSRSSGVGYGLPHRLPNAPPTLGPRALSFTEPHAATWDAGRITTSPTEVYLIADDDFSPNHWTPDYSEVQEDATPSTGGKSKRDNNYTNLEDIQLCKSWIHISNDPIIGNQQPGKTYWERIANDFHMNRDFESDRTPNSLEHRFGIILKECMKFQDYYEEVQRCHPSGIPYQEHVYARIANGKNCQFEQSIH</sequence>
<dbReference type="PANTHER" id="PTHR45125:SF28">
    <property type="entry name" value="OS02G0603500 PROTEIN"/>
    <property type="match status" value="1"/>
</dbReference>
<feature type="region of interest" description="Disordered" evidence="1">
    <location>
        <begin position="1"/>
        <end position="103"/>
    </location>
</feature>
<reference evidence="2" key="2">
    <citation type="submission" date="2020-10" db="EMBL/GenBank/DDBJ databases">
        <authorList>
            <person name="Cooper E.A."/>
            <person name="Brenton Z.W."/>
            <person name="Flinn B.S."/>
            <person name="Jenkins J."/>
            <person name="Shu S."/>
            <person name="Flowers D."/>
            <person name="Luo F."/>
            <person name="Wang Y."/>
            <person name="Xia P."/>
            <person name="Barry K."/>
            <person name="Daum C."/>
            <person name="Lipzen A."/>
            <person name="Yoshinaga Y."/>
            <person name="Schmutz J."/>
            <person name="Saski C."/>
            <person name="Vermerris W."/>
            <person name="Kresovich S."/>
        </authorList>
    </citation>
    <scope>NUCLEOTIDE SEQUENCE</scope>
</reference>
<dbReference type="Proteomes" id="UP000807115">
    <property type="component" value="Chromosome 8"/>
</dbReference>
<gene>
    <name evidence="2" type="ORF">BDA96_08G162500</name>
</gene>
<evidence type="ECO:0000313" key="2">
    <source>
        <dbReference type="EMBL" id="KAG0521461.1"/>
    </source>
</evidence>
<organism evidence="2 3">
    <name type="scientific">Sorghum bicolor</name>
    <name type="common">Sorghum</name>
    <name type="synonym">Sorghum vulgare</name>
    <dbReference type="NCBI Taxonomy" id="4558"/>
    <lineage>
        <taxon>Eukaryota</taxon>
        <taxon>Viridiplantae</taxon>
        <taxon>Streptophyta</taxon>
        <taxon>Embryophyta</taxon>
        <taxon>Tracheophyta</taxon>
        <taxon>Spermatophyta</taxon>
        <taxon>Magnoliopsida</taxon>
        <taxon>Liliopsida</taxon>
        <taxon>Poales</taxon>
        <taxon>Poaceae</taxon>
        <taxon>PACMAD clade</taxon>
        <taxon>Panicoideae</taxon>
        <taxon>Andropogonodae</taxon>
        <taxon>Andropogoneae</taxon>
        <taxon>Sorghinae</taxon>
        <taxon>Sorghum</taxon>
    </lineage>
</organism>
<evidence type="ECO:0000256" key="1">
    <source>
        <dbReference type="SAM" id="MobiDB-lite"/>
    </source>
</evidence>
<dbReference type="EMBL" id="CM027687">
    <property type="protein sequence ID" value="KAG0521461.1"/>
    <property type="molecule type" value="Genomic_DNA"/>
</dbReference>
<dbReference type="PANTHER" id="PTHR45125">
    <property type="entry name" value="F21J9.4-RELATED"/>
    <property type="match status" value="1"/>
</dbReference>
<comment type="caution">
    <text evidence="2">The sequence shown here is derived from an EMBL/GenBank/DDBJ whole genome shotgun (WGS) entry which is preliminary data.</text>
</comment>
<dbReference type="AlphaFoldDB" id="A0A921QH44"/>
<reference evidence="2" key="1">
    <citation type="journal article" date="2019" name="BMC Genomics">
        <title>A new reference genome for Sorghum bicolor reveals high levels of sequence similarity between sweet and grain genotypes: implications for the genetics of sugar metabolism.</title>
        <authorList>
            <person name="Cooper E.A."/>
            <person name="Brenton Z.W."/>
            <person name="Flinn B.S."/>
            <person name="Jenkins J."/>
            <person name="Shu S."/>
            <person name="Flowers D."/>
            <person name="Luo F."/>
            <person name="Wang Y."/>
            <person name="Xia P."/>
            <person name="Barry K."/>
            <person name="Daum C."/>
            <person name="Lipzen A."/>
            <person name="Yoshinaga Y."/>
            <person name="Schmutz J."/>
            <person name="Saski C."/>
            <person name="Vermerris W."/>
            <person name="Kresovich S."/>
        </authorList>
    </citation>
    <scope>NUCLEOTIDE SEQUENCE</scope>
</reference>
<proteinExistence type="predicted"/>
<feature type="region of interest" description="Disordered" evidence="1">
    <location>
        <begin position="137"/>
        <end position="161"/>
    </location>
</feature>
<evidence type="ECO:0008006" key="4">
    <source>
        <dbReference type="Google" id="ProtNLM"/>
    </source>
</evidence>
<protein>
    <recommendedName>
        <fullName evidence="4">Myb-like domain-containing protein</fullName>
    </recommendedName>
</protein>